<dbReference type="Pfam" id="PF13637">
    <property type="entry name" value="Ank_4"/>
    <property type="match status" value="1"/>
</dbReference>
<dbReference type="PANTHER" id="PTHR24171">
    <property type="entry name" value="ANKYRIN REPEAT DOMAIN-CONTAINING PROTEIN 39-RELATED"/>
    <property type="match status" value="1"/>
</dbReference>
<evidence type="ECO:0000256" key="4">
    <source>
        <dbReference type="SAM" id="MobiDB-lite"/>
    </source>
</evidence>
<feature type="region of interest" description="Disordered" evidence="4">
    <location>
        <begin position="1"/>
        <end position="21"/>
    </location>
</feature>
<feature type="non-terminal residue" evidence="5">
    <location>
        <position position="1"/>
    </location>
</feature>
<keyword evidence="6" id="KW-1185">Reference proteome</keyword>
<evidence type="ECO:0000313" key="5">
    <source>
        <dbReference type="EMBL" id="CAK0898823.1"/>
    </source>
</evidence>
<dbReference type="EMBL" id="CAUYUJ010020508">
    <property type="protein sequence ID" value="CAK0898823.1"/>
    <property type="molecule type" value="Genomic_DNA"/>
</dbReference>
<feature type="repeat" description="ANK" evidence="3">
    <location>
        <begin position="117"/>
        <end position="149"/>
    </location>
</feature>
<dbReference type="InterPro" id="IPR036770">
    <property type="entry name" value="Ankyrin_rpt-contain_sf"/>
</dbReference>
<dbReference type="Pfam" id="PF12796">
    <property type="entry name" value="Ank_2"/>
    <property type="match status" value="1"/>
</dbReference>
<feature type="non-terminal residue" evidence="5">
    <location>
        <position position="228"/>
    </location>
</feature>
<reference evidence="5" key="1">
    <citation type="submission" date="2023-10" db="EMBL/GenBank/DDBJ databases">
        <authorList>
            <person name="Chen Y."/>
            <person name="Shah S."/>
            <person name="Dougan E. K."/>
            <person name="Thang M."/>
            <person name="Chan C."/>
        </authorList>
    </citation>
    <scope>NUCLEOTIDE SEQUENCE [LARGE SCALE GENOMIC DNA]</scope>
</reference>
<dbReference type="InterPro" id="IPR002110">
    <property type="entry name" value="Ankyrin_rpt"/>
</dbReference>
<dbReference type="SUPFAM" id="SSF48403">
    <property type="entry name" value="Ankyrin repeat"/>
    <property type="match status" value="1"/>
</dbReference>
<name>A0ABN9XGK2_9DINO</name>
<keyword evidence="1" id="KW-0677">Repeat</keyword>
<feature type="repeat" description="ANK" evidence="3">
    <location>
        <begin position="150"/>
        <end position="182"/>
    </location>
</feature>
<dbReference type="Proteomes" id="UP001189429">
    <property type="component" value="Unassembled WGS sequence"/>
</dbReference>
<protein>
    <submittedName>
        <fullName evidence="5">Uncharacterized protein</fullName>
    </submittedName>
</protein>
<organism evidence="5 6">
    <name type="scientific">Prorocentrum cordatum</name>
    <dbReference type="NCBI Taxonomy" id="2364126"/>
    <lineage>
        <taxon>Eukaryota</taxon>
        <taxon>Sar</taxon>
        <taxon>Alveolata</taxon>
        <taxon>Dinophyceae</taxon>
        <taxon>Prorocentrales</taxon>
        <taxon>Prorocentraceae</taxon>
        <taxon>Prorocentrum</taxon>
    </lineage>
</organism>
<keyword evidence="2 3" id="KW-0040">ANK repeat</keyword>
<evidence type="ECO:0000256" key="2">
    <source>
        <dbReference type="ARBA" id="ARBA00023043"/>
    </source>
</evidence>
<sequence length="228" mass="22480">AEAPPPLAARQGGGGRPGAPGAHTDVAQALFSAVQKNEVALALQLVDAGADPNSVDAWGETPLFEAAAAGHGEVLRGLLLRSADPGRVSFSGHTARDLAVDAATRALLGQPPGGGCAGEGPLLRAVRASDLPAVLQLLEQGADPNRPDATGETALFEAAAVGDLDVCAALLLRRADPTARSRAGLAASDLAASVQVLSLLGAFSGGGAEGGAGQAALAALDAPMRQQV</sequence>
<dbReference type="SMART" id="SM00248">
    <property type="entry name" value="ANK"/>
    <property type="match status" value="4"/>
</dbReference>
<dbReference type="PANTHER" id="PTHR24171:SF8">
    <property type="entry name" value="BRCA1-ASSOCIATED RING DOMAIN PROTEIN 1"/>
    <property type="match status" value="1"/>
</dbReference>
<comment type="caution">
    <text evidence="5">The sequence shown here is derived from an EMBL/GenBank/DDBJ whole genome shotgun (WGS) entry which is preliminary data.</text>
</comment>
<evidence type="ECO:0000313" key="6">
    <source>
        <dbReference type="Proteomes" id="UP001189429"/>
    </source>
</evidence>
<proteinExistence type="predicted"/>
<dbReference type="PRINTS" id="PR01415">
    <property type="entry name" value="ANKYRIN"/>
</dbReference>
<dbReference type="Gene3D" id="1.25.40.20">
    <property type="entry name" value="Ankyrin repeat-containing domain"/>
    <property type="match status" value="2"/>
</dbReference>
<evidence type="ECO:0000256" key="3">
    <source>
        <dbReference type="PROSITE-ProRule" id="PRU00023"/>
    </source>
</evidence>
<evidence type="ECO:0000256" key="1">
    <source>
        <dbReference type="ARBA" id="ARBA00022737"/>
    </source>
</evidence>
<dbReference type="PROSITE" id="PS50088">
    <property type="entry name" value="ANK_REPEAT"/>
    <property type="match status" value="2"/>
</dbReference>
<gene>
    <name evidence="5" type="ORF">PCOR1329_LOCUS76514</name>
</gene>
<accession>A0ABN9XGK2</accession>